<dbReference type="RefSeq" id="WP_201674939.1">
    <property type="nucleotide sequence ID" value="NZ_JAEQNE010000003.1"/>
</dbReference>
<dbReference type="AlphaFoldDB" id="A0A936Z236"/>
<name>A0A936Z236_9BURK</name>
<evidence type="ECO:0000313" key="2">
    <source>
        <dbReference type="Proteomes" id="UP000599109"/>
    </source>
</evidence>
<proteinExistence type="predicted"/>
<sequence length="105" mass="11882">MAKMQPPEPIAMNLGEVDPWELQAVGQHGIPVLQRMEEMKTQARRLAGRNDGRCYLLLLEERLLNDLVVDLESAWLDMERVAGHIRAGSYKVGKTGTDLYRAIVH</sequence>
<dbReference type="EMBL" id="JAEQNE010000003">
    <property type="protein sequence ID" value="MBL0392305.1"/>
    <property type="molecule type" value="Genomic_DNA"/>
</dbReference>
<dbReference type="Proteomes" id="UP000599109">
    <property type="component" value="Unassembled WGS sequence"/>
</dbReference>
<keyword evidence="2" id="KW-1185">Reference proteome</keyword>
<comment type="caution">
    <text evidence="1">The sequence shown here is derived from an EMBL/GenBank/DDBJ whole genome shotgun (WGS) entry which is preliminary data.</text>
</comment>
<protein>
    <submittedName>
        <fullName evidence="1">Uncharacterized protein</fullName>
    </submittedName>
</protein>
<evidence type="ECO:0000313" key="1">
    <source>
        <dbReference type="EMBL" id="MBL0392305.1"/>
    </source>
</evidence>
<organism evidence="1 2">
    <name type="scientific">Ramlibacter monticola</name>
    <dbReference type="NCBI Taxonomy" id="1926872"/>
    <lineage>
        <taxon>Bacteria</taxon>
        <taxon>Pseudomonadati</taxon>
        <taxon>Pseudomonadota</taxon>
        <taxon>Betaproteobacteria</taxon>
        <taxon>Burkholderiales</taxon>
        <taxon>Comamonadaceae</taxon>
        <taxon>Ramlibacter</taxon>
    </lineage>
</organism>
<reference evidence="1 2" key="1">
    <citation type="journal article" date="2017" name="Int. J. Syst. Evol. Microbiol.">
        <title>Ramlibacter monticola sp. nov., isolated from forest soil.</title>
        <authorList>
            <person name="Chaudhary D.K."/>
            <person name="Kim J."/>
        </authorList>
    </citation>
    <scope>NUCLEOTIDE SEQUENCE [LARGE SCALE GENOMIC DNA]</scope>
    <source>
        <strain evidence="1 2">KACC 19175</strain>
    </source>
</reference>
<accession>A0A936Z236</accession>
<gene>
    <name evidence="1" type="ORF">JJ685_14290</name>
</gene>